<sequence>KSELEAVRAQCSDLKQSLFEDEAEKEKLRKQISQLKSEIKKKGDALTSIEKRFRDTSGRNQLSDGSDKVKGNCLGNFYNFIYEEGKGAPEQNCGAGEQSRGSKSEFYFT</sequence>
<dbReference type="EMBL" id="LXQA010127776">
    <property type="protein sequence ID" value="MCI21960.1"/>
    <property type="molecule type" value="Genomic_DNA"/>
</dbReference>
<dbReference type="PANTHER" id="PTHR34452:SF7">
    <property type="entry name" value="MYOSIN HEAVY CHAIN-RELATED PROTEIN"/>
    <property type="match status" value="1"/>
</dbReference>
<evidence type="ECO:0000313" key="3">
    <source>
        <dbReference type="EMBL" id="MCI21960.1"/>
    </source>
</evidence>
<feature type="region of interest" description="Disordered" evidence="2">
    <location>
        <begin position="89"/>
        <end position="109"/>
    </location>
</feature>
<feature type="coiled-coil region" evidence="1">
    <location>
        <begin position="11"/>
        <end position="52"/>
    </location>
</feature>
<protein>
    <submittedName>
        <fullName evidence="3">Myosin-11-like</fullName>
    </submittedName>
</protein>
<accession>A0A392QDZ7</accession>
<proteinExistence type="predicted"/>
<comment type="caution">
    <text evidence="3">The sequence shown here is derived from an EMBL/GenBank/DDBJ whole genome shotgun (WGS) entry which is preliminary data.</text>
</comment>
<dbReference type="Proteomes" id="UP000265520">
    <property type="component" value="Unassembled WGS sequence"/>
</dbReference>
<dbReference type="AlphaFoldDB" id="A0A392QDZ7"/>
<keyword evidence="1" id="KW-0175">Coiled coil</keyword>
<evidence type="ECO:0000256" key="1">
    <source>
        <dbReference type="SAM" id="Coils"/>
    </source>
</evidence>
<dbReference type="PANTHER" id="PTHR34452">
    <property type="entry name" value="MYOSIN HEAVY CHAIN-RELATED PROTEIN"/>
    <property type="match status" value="1"/>
</dbReference>
<feature type="non-terminal residue" evidence="3">
    <location>
        <position position="1"/>
    </location>
</feature>
<organism evidence="3 4">
    <name type="scientific">Trifolium medium</name>
    <dbReference type="NCBI Taxonomy" id="97028"/>
    <lineage>
        <taxon>Eukaryota</taxon>
        <taxon>Viridiplantae</taxon>
        <taxon>Streptophyta</taxon>
        <taxon>Embryophyta</taxon>
        <taxon>Tracheophyta</taxon>
        <taxon>Spermatophyta</taxon>
        <taxon>Magnoliopsida</taxon>
        <taxon>eudicotyledons</taxon>
        <taxon>Gunneridae</taxon>
        <taxon>Pentapetalae</taxon>
        <taxon>rosids</taxon>
        <taxon>fabids</taxon>
        <taxon>Fabales</taxon>
        <taxon>Fabaceae</taxon>
        <taxon>Papilionoideae</taxon>
        <taxon>50 kb inversion clade</taxon>
        <taxon>NPAAA clade</taxon>
        <taxon>Hologalegina</taxon>
        <taxon>IRL clade</taxon>
        <taxon>Trifolieae</taxon>
        <taxon>Trifolium</taxon>
    </lineage>
</organism>
<evidence type="ECO:0000313" key="4">
    <source>
        <dbReference type="Proteomes" id="UP000265520"/>
    </source>
</evidence>
<name>A0A392QDZ7_9FABA</name>
<keyword evidence="4" id="KW-1185">Reference proteome</keyword>
<reference evidence="3 4" key="1">
    <citation type="journal article" date="2018" name="Front. Plant Sci.">
        <title>Red Clover (Trifolium pratense) and Zigzag Clover (T. medium) - A Picture of Genomic Similarities and Differences.</title>
        <authorList>
            <person name="Dluhosova J."/>
            <person name="Istvanek J."/>
            <person name="Nedelnik J."/>
            <person name="Repkova J."/>
        </authorList>
    </citation>
    <scope>NUCLEOTIDE SEQUENCE [LARGE SCALE GENOMIC DNA]</scope>
    <source>
        <strain evidence="4">cv. 10/8</strain>
        <tissue evidence="3">Leaf</tissue>
    </source>
</reference>
<evidence type="ECO:0000256" key="2">
    <source>
        <dbReference type="SAM" id="MobiDB-lite"/>
    </source>
</evidence>